<sequence length="244" mass="28339">MDRIDVDFCFYDDPDFLTDADRDSHILSRWHRQLWSKPLPTGELLTWDLEPGTSCLVHGDVRVSSDTIATTHSNYRRLGAAQMWKSLTEAERTRYDRGFYTIGGFIIFPTHPQSLNQRRGRDRAIADRFDLTLECIRQHYFGQVDNPLGDVLCLDAGYFQLFGGGQSGFAAFVEFFHLQDLASPDSVRWLDGHVDREWSFDRPPLPQNLDAYRRYLDNVAQFVALRNGRIRDWCERQDMHGVSQ</sequence>
<reference evidence="1 2" key="2">
    <citation type="submission" date="2020-08" db="EMBL/GenBank/DDBJ databases">
        <title>The Agave Microbiome: Exploring the role of microbial communities in plant adaptations to desert environments.</title>
        <authorList>
            <person name="Partida-Martinez L.P."/>
        </authorList>
    </citation>
    <scope>NUCLEOTIDE SEQUENCE [LARGE SCALE GENOMIC DNA]</scope>
    <source>
        <strain evidence="1 2">AT2.17</strain>
    </source>
</reference>
<name>A0A7Y9H4X9_9ACTN</name>
<reference evidence="1 2" key="1">
    <citation type="submission" date="2020-07" db="EMBL/GenBank/DDBJ databases">
        <authorList>
            <person name="Partida-Martinez L."/>
            <person name="Huntemann M."/>
            <person name="Clum A."/>
            <person name="Wang J."/>
            <person name="Palaniappan K."/>
            <person name="Ritter S."/>
            <person name="Chen I.-M."/>
            <person name="Stamatis D."/>
            <person name="Reddy T."/>
            <person name="O'Malley R."/>
            <person name="Daum C."/>
            <person name="Shapiro N."/>
            <person name="Ivanova N."/>
            <person name="Kyrpides N."/>
            <person name="Woyke T."/>
        </authorList>
    </citation>
    <scope>NUCLEOTIDE SEQUENCE [LARGE SCALE GENOMIC DNA]</scope>
    <source>
        <strain evidence="1 2">AT2.17</strain>
    </source>
</reference>
<protein>
    <submittedName>
        <fullName evidence="1">Uncharacterized protein</fullName>
    </submittedName>
</protein>
<keyword evidence="2" id="KW-1185">Reference proteome</keyword>
<dbReference type="InterPro" id="IPR054263">
    <property type="entry name" value="DUF6994"/>
</dbReference>
<dbReference type="RefSeq" id="WP_179620639.1">
    <property type="nucleotide sequence ID" value="NZ_JACCBW010000003.1"/>
</dbReference>
<comment type="caution">
    <text evidence="1">The sequence shown here is derived from an EMBL/GenBank/DDBJ whole genome shotgun (WGS) entry which is preliminary data.</text>
</comment>
<proteinExistence type="predicted"/>
<dbReference type="AlphaFoldDB" id="A0A7Y9H4X9"/>
<dbReference type="EMBL" id="JACCBW010000003">
    <property type="protein sequence ID" value="NYE38010.1"/>
    <property type="molecule type" value="Genomic_DNA"/>
</dbReference>
<organism evidence="1 2">
    <name type="scientific">Nocardioides cavernae</name>
    <dbReference type="NCBI Taxonomy" id="1921566"/>
    <lineage>
        <taxon>Bacteria</taxon>
        <taxon>Bacillati</taxon>
        <taxon>Actinomycetota</taxon>
        <taxon>Actinomycetes</taxon>
        <taxon>Propionibacteriales</taxon>
        <taxon>Nocardioidaceae</taxon>
        <taxon>Nocardioides</taxon>
    </lineage>
</organism>
<evidence type="ECO:0000313" key="1">
    <source>
        <dbReference type="EMBL" id="NYE38010.1"/>
    </source>
</evidence>
<accession>A0A7Y9H4X9</accession>
<dbReference type="Proteomes" id="UP000549911">
    <property type="component" value="Unassembled WGS sequence"/>
</dbReference>
<evidence type="ECO:0000313" key="2">
    <source>
        <dbReference type="Proteomes" id="UP000549911"/>
    </source>
</evidence>
<gene>
    <name evidence="1" type="ORF">F4692_003155</name>
</gene>
<dbReference type="Pfam" id="PF22507">
    <property type="entry name" value="DUF6994"/>
    <property type="match status" value="1"/>
</dbReference>